<dbReference type="EMBL" id="LAZR01000578">
    <property type="protein sequence ID" value="KKN63827.1"/>
    <property type="molecule type" value="Genomic_DNA"/>
</dbReference>
<dbReference type="AlphaFoldDB" id="A0A0F9SN95"/>
<gene>
    <name evidence="2" type="ORF">LCGC14_0498110</name>
</gene>
<evidence type="ECO:0000256" key="1">
    <source>
        <dbReference type="SAM" id="MobiDB-lite"/>
    </source>
</evidence>
<reference evidence="2" key="1">
    <citation type="journal article" date="2015" name="Nature">
        <title>Complex archaea that bridge the gap between prokaryotes and eukaryotes.</title>
        <authorList>
            <person name="Spang A."/>
            <person name="Saw J.H."/>
            <person name="Jorgensen S.L."/>
            <person name="Zaremba-Niedzwiedzka K."/>
            <person name="Martijn J."/>
            <person name="Lind A.E."/>
            <person name="van Eijk R."/>
            <person name="Schleper C."/>
            <person name="Guy L."/>
            <person name="Ettema T.J."/>
        </authorList>
    </citation>
    <scope>NUCLEOTIDE SEQUENCE</scope>
</reference>
<sequence length="49" mass="5130">MTNTERDSWDVIVIGSGMGGGVDPVSPDSRRLGLGTEADELPRGSELQA</sequence>
<protein>
    <submittedName>
        <fullName evidence="2">Uncharacterized protein</fullName>
    </submittedName>
</protein>
<evidence type="ECO:0000313" key="2">
    <source>
        <dbReference type="EMBL" id="KKN63827.1"/>
    </source>
</evidence>
<comment type="caution">
    <text evidence="2">The sequence shown here is derived from an EMBL/GenBank/DDBJ whole genome shotgun (WGS) entry which is preliminary data.</text>
</comment>
<accession>A0A0F9SN95</accession>
<proteinExistence type="predicted"/>
<organism evidence="2">
    <name type="scientific">marine sediment metagenome</name>
    <dbReference type="NCBI Taxonomy" id="412755"/>
    <lineage>
        <taxon>unclassified sequences</taxon>
        <taxon>metagenomes</taxon>
        <taxon>ecological metagenomes</taxon>
    </lineage>
</organism>
<feature type="region of interest" description="Disordered" evidence="1">
    <location>
        <begin position="15"/>
        <end position="49"/>
    </location>
</feature>
<name>A0A0F9SN95_9ZZZZ</name>